<reference evidence="14 15" key="1">
    <citation type="journal article" date="2015" name="J. Microbiol.">
        <title>Sphingosinicella ginsenosidimutans sp. nov., with ginsenoside converting activity.</title>
        <authorList>
            <person name="Kim J.K."/>
            <person name="Kang M.S."/>
            <person name="Park S.C."/>
            <person name="Kim K.M."/>
            <person name="Choi K."/>
            <person name="Yoon M.H."/>
            <person name="Im W.T."/>
        </authorList>
    </citation>
    <scope>NUCLEOTIDE SEQUENCE [LARGE SCALE GENOMIC DNA]</scope>
    <source>
        <strain evidence="14 15">BS-11</strain>
    </source>
</reference>
<evidence type="ECO:0000313" key="14">
    <source>
        <dbReference type="EMBL" id="TXC62883.1"/>
    </source>
</evidence>
<dbReference type="NCBIfam" id="TIGR00916">
    <property type="entry name" value="2A0604s01"/>
    <property type="match status" value="1"/>
</dbReference>
<dbReference type="OrthoDB" id="9805019at2"/>
<evidence type="ECO:0000256" key="6">
    <source>
        <dbReference type="ARBA" id="ARBA00022927"/>
    </source>
</evidence>
<dbReference type="Pfam" id="PF21760">
    <property type="entry name" value="SecD_1st"/>
    <property type="match status" value="1"/>
</dbReference>
<proteinExistence type="inferred from homology"/>
<keyword evidence="5 10" id="KW-0812">Transmembrane</keyword>
<evidence type="ECO:0000256" key="2">
    <source>
        <dbReference type="ARBA" id="ARBA00022448"/>
    </source>
</evidence>
<keyword evidence="4" id="KW-0997">Cell inner membrane</keyword>
<dbReference type="Gene3D" id="3.30.70.3400">
    <property type="match status" value="1"/>
</dbReference>
<feature type="transmembrane region" description="Helical" evidence="10">
    <location>
        <begin position="366"/>
        <end position="386"/>
    </location>
</feature>
<dbReference type="Pfam" id="PF22599">
    <property type="entry name" value="SecDF_P1_head"/>
    <property type="match status" value="1"/>
</dbReference>
<dbReference type="InterPro" id="IPR022813">
    <property type="entry name" value="SecD/SecF_arch_bac"/>
</dbReference>
<gene>
    <name evidence="10 14" type="primary">secD</name>
    <name evidence="14" type="ORF">FRZ32_03900</name>
</gene>
<sequence length="530" mass="57141">MLDFPRWKVIGIWALLALGVLLSVPSLLPRDIAHRMPAWVQKIHVNLGLDLAGGSHLLLEAQTGDVARQRVEMMEDNIRRAMRTASPQIEIGDVSTQNGQLAFAVRDPARVNDALGLARQQAQPSSFGGTREWDVSANGATIVMRPTQAGLDSAVSSAMESARDVIDRRINALGTLEPTIIRQGSNRILVQVPGLQNPEALKQLIGRTARLEFRMVDENATPQQIQSGRAPIGSQILPLAQGGRIAVQRRAIITGDMISDARQAFDQQDGSPNVVLTFDSNGARRFAHTTQENVGKPFAIILDNVVLSYPVIREPILGGTASISGGGFTVETANQLAISLRSGRLPVELNVIEERTVGPDLGADSIRAGIIACIVATVAVLIFMFLSYGRFGLYADLAVIINLFVIVGIMALLNATLTLPGIAGFVLTVGTAVDANVLIDERIREERRRGRSVLMAVENGYKEASRTIFEANVVHTIAGLIMLVLGTGPIKGFAIVLLIGIATSVFTAVVFTRMLVAGWIRRNRPTEINI</sequence>
<dbReference type="GO" id="GO:0015450">
    <property type="term" value="F:protein-transporting ATPase activity"/>
    <property type="evidence" value="ECO:0007669"/>
    <property type="project" value="InterPro"/>
</dbReference>
<dbReference type="SUPFAM" id="SSF82866">
    <property type="entry name" value="Multidrug efflux transporter AcrB transmembrane domain"/>
    <property type="match status" value="1"/>
</dbReference>
<dbReference type="GO" id="GO:0005886">
    <property type="term" value="C:plasma membrane"/>
    <property type="evidence" value="ECO:0007669"/>
    <property type="project" value="UniProtKB-SubCell"/>
</dbReference>
<comment type="similarity">
    <text evidence="10">Belongs to the SecD/SecF family. SecD subfamily.</text>
</comment>
<dbReference type="AlphaFoldDB" id="A0A5C6TRB7"/>
<dbReference type="Gene3D" id="3.30.1360.200">
    <property type="match status" value="1"/>
</dbReference>
<evidence type="ECO:0000256" key="3">
    <source>
        <dbReference type="ARBA" id="ARBA00022475"/>
    </source>
</evidence>
<evidence type="ECO:0000256" key="9">
    <source>
        <dbReference type="ARBA" id="ARBA00023136"/>
    </source>
</evidence>
<evidence type="ECO:0000313" key="15">
    <source>
        <dbReference type="Proteomes" id="UP000321249"/>
    </source>
</evidence>
<evidence type="ECO:0000259" key="13">
    <source>
        <dbReference type="Pfam" id="PF22599"/>
    </source>
</evidence>
<dbReference type="Proteomes" id="UP000321249">
    <property type="component" value="Unassembled WGS sequence"/>
</dbReference>
<dbReference type="GO" id="GO:0065002">
    <property type="term" value="P:intracellular protein transmembrane transport"/>
    <property type="evidence" value="ECO:0007669"/>
    <property type="project" value="UniProtKB-UniRule"/>
</dbReference>
<evidence type="ECO:0000256" key="8">
    <source>
        <dbReference type="ARBA" id="ARBA00023010"/>
    </source>
</evidence>
<dbReference type="PANTHER" id="PTHR30081:SF1">
    <property type="entry name" value="PROTEIN TRANSLOCASE SUBUNIT SECD"/>
    <property type="match status" value="1"/>
</dbReference>
<dbReference type="FunFam" id="1.20.1640.10:FF:000004">
    <property type="entry name" value="Protein translocase subunit SecD"/>
    <property type="match status" value="1"/>
</dbReference>
<protein>
    <recommendedName>
        <fullName evidence="10">Protein translocase subunit SecD</fullName>
    </recommendedName>
</protein>
<dbReference type="NCBIfam" id="TIGR01129">
    <property type="entry name" value="secD"/>
    <property type="match status" value="1"/>
</dbReference>
<accession>A0A5C6TRB7</accession>
<feature type="domain" description="Protein translocase subunit SecDF P1" evidence="12">
    <location>
        <begin position="159"/>
        <end position="218"/>
    </location>
</feature>
<keyword evidence="6 10" id="KW-0653">Protein transport</keyword>
<feature type="domain" description="SecDF P1 head subdomain" evidence="13">
    <location>
        <begin position="236"/>
        <end position="347"/>
    </location>
</feature>
<keyword evidence="2 10" id="KW-0813">Transport</keyword>
<dbReference type="InterPro" id="IPR048634">
    <property type="entry name" value="SecD_SecF_C"/>
</dbReference>
<evidence type="ECO:0000256" key="4">
    <source>
        <dbReference type="ARBA" id="ARBA00022519"/>
    </source>
</evidence>
<keyword evidence="8 10" id="KW-0811">Translocation</keyword>
<dbReference type="InterPro" id="IPR055344">
    <property type="entry name" value="SecD_SecF_C_bact"/>
</dbReference>
<name>A0A5C6TRB7_9SPHN</name>
<evidence type="ECO:0000259" key="12">
    <source>
        <dbReference type="Pfam" id="PF21760"/>
    </source>
</evidence>
<comment type="caution">
    <text evidence="10">Lacks conserved residue(s) required for the propagation of feature annotation.</text>
</comment>
<dbReference type="HAMAP" id="MF_01463_B">
    <property type="entry name" value="SecD_B"/>
    <property type="match status" value="1"/>
</dbReference>
<dbReference type="PANTHER" id="PTHR30081">
    <property type="entry name" value="PROTEIN-EXPORT MEMBRANE PROTEIN SEC"/>
    <property type="match status" value="1"/>
</dbReference>
<comment type="subcellular location">
    <subcellularLocation>
        <location evidence="1 10">Cell membrane</location>
        <topology evidence="1 10">Multi-pass membrane protein</topology>
    </subcellularLocation>
</comment>
<feature type="transmembrane region" description="Helical" evidence="10">
    <location>
        <begin position="468"/>
        <end position="487"/>
    </location>
</feature>
<dbReference type="PRINTS" id="PR00702">
    <property type="entry name" value="ACRIFLAVINRP"/>
</dbReference>
<comment type="caution">
    <text evidence="14">The sequence shown here is derived from an EMBL/GenBank/DDBJ whole genome shotgun (WGS) entry which is preliminary data.</text>
</comment>
<dbReference type="GO" id="GO:0043952">
    <property type="term" value="P:protein transport by the Sec complex"/>
    <property type="evidence" value="ECO:0007669"/>
    <property type="project" value="UniProtKB-UniRule"/>
</dbReference>
<feature type="domain" description="Protein export membrane protein SecD/SecF C-terminal" evidence="11">
    <location>
        <begin position="349"/>
        <end position="519"/>
    </location>
</feature>
<evidence type="ECO:0000256" key="1">
    <source>
        <dbReference type="ARBA" id="ARBA00004651"/>
    </source>
</evidence>
<comment type="subunit">
    <text evidence="10">Forms a complex with SecF. Part of the essential Sec protein translocation apparatus which comprises SecA, SecYEG and auxiliary proteins SecDF-YajC and YidC.</text>
</comment>
<dbReference type="GO" id="GO:0006605">
    <property type="term" value="P:protein targeting"/>
    <property type="evidence" value="ECO:0007669"/>
    <property type="project" value="UniProtKB-UniRule"/>
</dbReference>
<dbReference type="InterPro" id="IPR048631">
    <property type="entry name" value="SecD_1st"/>
</dbReference>
<dbReference type="Pfam" id="PF02355">
    <property type="entry name" value="SecD_SecF_C"/>
    <property type="match status" value="1"/>
</dbReference>
<keyword evidence="7 10" id="KW-1133">Transmembrane helix</keyword>
<evidence type="ECO:0000256" key="7">
    <source>
        <dbReference type="ARBA" id="ARBA00022989"/>
    </source>
</evidence>
<keyword evidence="15" id="KW-1185">Reference proteome</keyword>
<dbReference type="RefSeq" id="WP_147042269.1">
    <property type="nucleotide sequence ID" value="NZ_BAABIR010000002.1"/>
</dbReference>
<evidence type="ECO:0000256" key="10">
    <source>
        <dbReference type="HAMAP-Rule" id="MF_01463"/>
    </source>
</evidence>
<dbReference type="Pfam" id="PF07549">
    <property type="entry name" value="Sec_GG"/>
    <property type="match status" value="1"/>
</dbReference>
<feature type="transmembrane region" description="Helical" evidence="10">
    <location>
        <begin position="393"/>
        <end position="413"/>
    </location>
</feature>
<dbReference type="InterPro" id="IPR001036">
    <property type="entry name" value="Acrflvin-R"/>
</dbReference>
<dbReference type="FunFam" id="3.30.1360.200:FF:000002">
    <property type="entry name" value="Preprotein translocase subunit SecD"/>
    <property type="match status" value="1"/>
</dbReference>
<evidence type="ECO:0000259" key="11">
    <source>
        <dbReference type="Pfam" id="PF02355"/>
    </source>
</evidence>
<organism evidence="14 15">
    <name type="scientific">Allosphingosinicella ginsenosidimutans</name>
    <dbReference type="NCBI Taxonomy" id="1176539"/>
    <lineage>
        <taxon>Bacteria</taxon>
        <taxon>Pseudomonadati</taxon>
        <taxon>Pseudomonadota</taxon>
        <taxon>Alphaproteobacteria</taxon>
        <taxon>Sphingomonadales</taxon>
        <taxon>Sphingomonadaceae</taxon>
        <taxon>Allosphingosinicella</taxon>
    </lineage>
</organism>
<dbReference type="InterPro" id="IPR054384">
    <property type="entry name" value="SecDF_P1_head"/>
</dbReference>
<keyword evidence="3 10" id="KW-1003">Cell membrane</keyword>
<feature type="transmembrane region" description="Helical" evidence="10">
    <location>
        <begin position="419"/>
        <end position="439"/>
    </location>
</feature>
<dbReference type="InterPro" id="IPR022646">
    <property type="entry name" value="SecD/SecF_CS"/>
</dbReference>
<keyword evidence="9 10" id="KW-0472">Membrane</keyword>
<dbReference type="InterPro" id="IPR005791">
    <property type="entry name" value="SecD"/>
</dbReference>
<comment type="function">
    <text evidence="10">Part of the Sec protein translocase complex. Interacts with the SecYEG preprotein conducting channel. SecDF uses the proton motive force (PMF) to complete protein translocation after the ATP-dependent function of SecA.</text>
</comment>
<evidence type="ECO:0000256" key="5">
    <source>
        <dbReference type="ARBA" id="ARBA00022692"/>
    </source>
</evidence>
<feature type="transmembrane region" description="Helical" evidence="10">
    <location>
        <begin position="493"/>
        <end position="516"/>
    </location>
</feature>
<dbReference type="Gene3D" id="1.20.1640.10">
    <property type="entry name" value="Multidrug efflux transporter AcrB transmembrane domain"/>
    <property type="match status" value="1"/>
</dbReference>
<dbReference type="EMBL" id="VOQQ01000001">
    <property type="protein sequence ID" value="TXC62883.1"/>
    <property type="molecule type" value="Genomic_DNA"/>
</dbReference>